<keyword evidence="3" id="KW-1185">Reference proteome</keyword>
<feature type="domain" description="Reverse transcriptase/retrotransposon-derived protein RNase H-like" evidence="1">
    <location>
        <begin position="11"/>
        <end position="104"/>
    </location>
</feature>
<evidence type="ECO:0000313" key="2">
    <source>
        <dbReference type="EMBL" id="WMV46480.1"/>
    </source>
</evidence>
<evidence type="ECO:0000313" key="3">
    <source>
        <dbReference type="Proteomes" id="UP001234989"/>
    </source>
</evidence>
<evidence type="ECO:0000259" key="1">
    <source>
        <dbReference type="Pfam" id="PF17919"/>
    </source>
</evidence>
<dbReference type="AlphaFoldDB" id="A0AAF0UHM0"/>
<dbReference type="PANTHER" id="PTHR34072:SF52">
    <property type="entry name" value="RIBONUCLEASE H"/>
    <property type="match status" value="1"/>
</dbReference>
<dbReference type="InterPro" id="IPR043128">
    <property type="entry name" value="Rev_trsase/Diguanyl_cyclase"/>
</dbReference>
<reference evidence="2" key="1">
    <citation type="submission" date="2023-08" db="EMBL/GenBank/DDBJ databases">
        <title>A de novo genome assembly of Solanum verrucosum Schlechtendal, a Mexican diploid species geographically isolated from the other diploid A-genome species in potato relatives.</title>
        <authorList>
            <person name="Hosaka K."/>
        </authorList>
    </citation>
    <scope>NUCLEOTIDE SEQUENCE</scope>
    <source>
        <tissue evidence="2">Young leaves</tissue>
    </source>
</reference>
<proteinExistence type="predicted"/>
<protein>
    <recommendedName>
        <fullName evidence="1">Reverse transcriptase/retrotransposon-derived protein RNase H-like domain-containing protein</fullName>
    </recommendedName>
</protein>
<dbReference type="Pfam" id="PF17919">
    <property type="entry name" value="RT_RNaseH_2"/>
    <property type="match status" value="1"/>
</dbReference>
<dbReference type="InterPro" id="IPR043502">
    <property type="entry name" value="DNA/RNA_pol_sf"/>
</dbReference>
<dbReference type="EMBL" id="CP133620">
    <property type="protein sequence ID" value="WMV46480.1"/>
    <property type="molecule type" value="Genomic_DNA"/>
</dbReference>
<dbReference type="Gene3D" id="3.30.70.270">
    <property type="match status" value="1"/>
</dbReference>
<accession>A0AAF0UHM0</accession>
<dbReference type="InterPro" id="IPR041577">
    <property type="entry name" value="RT_RNaseH_2"/>
</dbReference>
<dbReference type="PANTHER" id="PTHR34072">
    <property type="entry name" value="ENZYMATIC POLYPROTEIN-RELATED"/>
    <property type="match status" value="1"/>
</dbReference>
<dbReference type="Proteomes" id="UP001234989">
    <property type="component" value="Chromosome 9"/>
</dbReference>
<name>A0AAF0UHM0_SOLVR</name>
<gene>
    <name evidence="2" type="ORF">MTR67_039865</name>
</gene>
<dbReference type="SUPFAM" id="SSF56672">
    <property type="entry name" value="DNA/RNA polymerases"/>
    <property type="match status" value="1"/>
</dbReference>
<organism evidence="2 3">
    <name type="scientific">Solanum verrucosum</name>
    <dbReference type="NCBI Taxonomy" id="315347"/>
    <lineage>
        <taxon>Eukaryota</taxon>
        <taxon>Viridiplantae</taxon>
        <taxon>Streptophyta</taxon>
        <taxon>Embryophyta</taxon>
        <taxon>Tracheophyta</taxon>
        <taxon>Spermatophyta</taxon>
        <taxon>Magnoliopsida</taxon>
        <taxon>eudicotyledons</taxon>
        <taxon>Gunneridae</taxon>
        <taxon>Pentapetalae</taxon>
        <taxon>asterids</taxon>
        <taxon>lamiids</taxon>
        <taxon>Solanales</taxon>
        <taxon>Solanaceae</taxon>
        <taxon>Solanoideae</taxon>
        <taxon>Solaneae</taxon>
        <taxon>Solanum</taxon>
    </lineage>
</organism>
<sequence length="112" mass="13109">MLTRKKVKYQWSDECEKSFSELKTRLTKTPVLTLPEGLESYVIYGDASKVSLGCVLMQKCKVIAYACRQLKVHEKNYPTHDFELATVVFFLKIWRHYLYGFHVDVFTGHTIL</sequence>